<accession>A0A835D0I6</accession>
<comment type="caution">
    <text evidence="3">The sequence shown here is derived from an EMBL/GenBank/DDBJ whole genome shotgun (WGS) entry which is preliminary data.</text>
</comment>
<dbReference type="OMA" id="WAEAVEC"/>
<dbReference type="Gene3D" id="3.30.420.10">
    <property type="entry name" value="Ribonuclease H-like superfamily/Ribonuclease H"/>
    <property type="match status" value="1"/>
</dbReference>
<organism evidence="3 4">
    <name type="scientific">Tetracentron sinense</name>
    <name type="common">Spur-leaf</name>
    <dbReference type="NCBI Taxonomy" id="13715"/>
    <lineage>
        <taxon>Eukaryota</taxon>
        <taxon>Viridiplantae</taxon>
        <taxon>Streptophyta</taxon>
        <taxon>Embryophyta</taxon>
        <taxon>Tracheophyta</taxon>
        <taxon>Spermatophyta</taxon>
        <taxon>Magnoliopsida</taxon>
        <taxon>Trochodendrales</taxon>
        <taxon>Trochodendraceae</taxon>
        <taxon>Tetracentron</taxon>
    </lineage>
</organism>
<dbReference type="PANTHER" id="PTHR11439:SF517">
    <property type="entry name" value="CYSTEINE-RICH RLK (RECEPTOR-LIKE PROTEIN KINASE) 8"/>
    <property type="match status" value="1"/>
</dbReference>
<sequence>MVRSMLKSKQMPNAFWAEAVECAVYLLNRCPMRSVWNMTPQEAWSGRKPSVGHLRVFGCIAYAHVPKQRRTKLDDRSEHVLIGYDSRTKAYKLYDPHSGKVSLSRDVEFDEERTWEWKAQEEWNNPSMFFEEEAQEPKEAQTPTPPSSPIHDSDWAGDLDEWKSTRGYVFFMGNTAFSWSSKKQPIITLSTCEAEYVAASSGVCHAIWLRNMLKELQIVQEEPTKIYMDNKSAIALAKNPILHERSKHIDTRFHFIREHVKDEEIELIHVKSRYNVSDIFTKPLKHESFLLQWNQLDMIKFKGGC</sequence>
<dbReference type="Pfam" id="PF25597">
    <property type="entry name" value="SH3_retrovirus"/>
    <property type="match status" value="1"/>
</dbReference>
<dbReference type="CDD" id="cd09272">
    <property type="entry name" value="RNase_HI_RT_Ty1"/>
    <property type="match status" value="1"/>
</dbReference>
<gene>
    <name evidence="3" type="ORF">HHK36_028365</name>
</gene>
<dbReference type="Proteomes" id="UP000655225">
    <property type="component" value="Unassembled WGS sequence"/>
</dbReference>
<dbReference type="AlphaFoldDB" id="A0A835D0I6"/>
<protein>
    <recommendedName>
        <fullName evidence="2">Retroviral polymerase SH3-like domain-containing protein</fullName>
    </recommendedName>
</protein>
<reference evidence="3 4" key="1">
    <citation type="submission" date="2020-04" db="EMBL/GenBank/DDBJ databases">
        <title>Plant Genome Project.</title>
        <authorList>
            <person name="Zhang R.-G."/>
        </authorList>
    </citation>
    <scope>NUCLEOTIDE SEQUENCE [LARGE SCALE GENOMIC DNA]</scope>
    <source>
        <strain evidence="3">YNK0</strain>
        <tissue evidence="3">Leaf</tissue>
    </source>
</reference>
<feature type="domain" description="Retroviral polymerase SH3-like" evidence="2">
    <location>
        <begin position="59"/>
        <end position="120"/>
    </location>
</feature>
<proteinExistence type="predicted"/>
<evidence type="ECO:0000313" key="3">
    <source>
        <dbReference type="EMBL" id="KAF8378940.1"/>
    </source>
</evidence>
<feature type="region of interest" description="Disordered" evidence="1">
    <location>
        <begin position="132"/>
        <end position="156"/>
    </location>
</feature>
<dbReference type="InterPro" id="IPR057670">
    <property type="entry name" value="SH3_retrovirus"/>
</dbReference>
<evidence type="ECO:0000256" key="1">
    <source>
        <dbReference type="SAM" id="MobiDB-lite"/>
    </source>
</evidence>
<evidence type="ECO:0000259" key="2">
    <source>
        <dbReference type="Pfam" id="PF25597"/>
    </source>
</evidence>
<dbReference type="InterPro" id="IPR036397">
    <property type="entry name" value="RNaseH_sf"/>
</dbReference>
<dbReference type="EMBL" id="JABCRI010000022">
    <property type="protein sequence ID" value="KAF8378940.1"/>
    <property type="molecule type" value="Genomic_DNA"/>
</dbReference>
<dbReference type="SUPFAM" id="SSF53098">
    <property type="entry name" value="Ribonuclease H-like"/>
    <property type="match status" value="1"/>
</dbReference>
<evidence type="ECO:0000313" key="4">
    <source>
        <dbReference type="Proteomes" id="UP000655225"/>
    </source>
</evidence>
<dbReference type="InterPro" id="IPR012337">
    <property type="entry name" value="RNaseH-like_sf"/>
</dbReference>
<dbReference type="OrthoDB" id="1935999at2759"/>
<dbReference type="PANTHER" id="PTHR11439">
    <property type="entry name" value="GAG-POL-RELATED RETROTRANSPOSON"/>
    <property type="match status" value="1"/>
</dbReference>
<dbReference type="GO" id="GO:0003676">
    <property type="term" value="F:nucleic acid binding"/>
    <property type="evidence" value="ECO:0007669"/>
    <property type="project" value="InterPro"/>
</dbReference>
<keyword evidence="4" id="KW-1185">Reference proteome</keyword>
<name>A0A835D0I6_TETSI</name>